<dbReference type="PANTHER" id="PTHR43883:SF1">
    <property type="entry name" value="GLUCONOKINASE"/>
    <property type="match status" value="1"/>
</dbReference>
<evidence type="ECO:0000313" key="2">
    <source>
        <dbReference type="Proteomes" id="UP000334923"/>
    </source>
</evidence>
<dbReference type="Pfam" id="PF13671">
    <property type="entry name" value="AAA_33"/>
    <property type="match status" value="1"/>
</dbReference>
<evidence type="ECO:0000313" key="1">
    <source>
        <dbReference type="EMBL" id="VVM04487.1"/>
    </source>
</evidence>
<dbReference type="SUPFAM" id="SSF56112">
    <property type="entry name" value="Protein kinase-like (PK-like)"/>
    <property type="match status" value="1"/>
</dbReference>
<dbReference type="RefSeq" id="WP_142659005.1">
    <property type="nucleotide sequence ID" value="NZ_CABFVA020000004.1"/>
</dbReference>
<organism evidence="1 2">
    <name type="scientific">Methylacidimicrobium tartarophylax</name>
    <dbReference type="NCBI Taxonomy" id="1041768"/>
    <lineage>
        <taxon>Bacteria</taxon>
        <taxon>Pseudomonadati</taxon>
        <taxon>Verrucomicrobiota</taxon>
        <taxon>Methylacidimicrobium</taxon>
    </lineage>
</organism>
<dbReference type="InterPro" id="IPR011009">
    <property type="entry name" value="Kinase-like_dom_sf"/>
</dbReference>
<keyword evidence="2" id="KW-1185">Reference proteome</keyword>
<accession>A0A5E6M596</accession>
<proteinExistence type="predicted"/>
<sequence length="542" mass="61641">MPSQEARSAPLDPPVSPEELLRFLKDPRSYPHHPARVDFLQTHASYVFLVPPYVYKVKKPVNFGFLDYSTLEKRKHFCEQEVALNRELCSEAYLGVLPIVRENGALHFEGAGEPVEYAVRMAQLPGEFFAKHLLPQGLFGTPELDRVAERLAAFYQGQPPKESVLDWGRVEKLRITSDENFTQTEGDIGKTIDRVTWETLRFFTEEFYRQRASLFERRVREGWIKDGHGDLHLEHIHISPQGLCIYDRIEFNDRFRSVDVASDAAFLAMDLAFQDRLDLGRYFLEQMARRMNDPEMLELTDFYCCQRAYVRGKVESMTARDPLVPFAAQEQCRRRAGRYFQLGLRYATVGSRPTALAVLGRVGAGKTTLAAGLARELGWEQLSSDSLRKQLAGLPAGERPGEEVRSWLYSPAFSEKVYDELFRRTLEALRTRSGCIIDATFSRREERHRLHEICSQAGATLVLLEAEAGEALRRGRLQAREEQPGTISDARVENLELLDGRFEPPTEAFEQTPLRISCEKSPEAAVSEALHALASRKAAALL</sequence>
<dbReference type="EMBL" id="CABFVA020000004">
    <property type="protein sequence ID" value="VVM04487.1"/>
    <property type="molecule type" value="Genomic_DNA"/>
</dbReference>
<name>A0A5E6M596_9BACT</name>
<dbReference type="Gene3D" id="3.40.50.300">
    <property type="entry name" value="P-loop containing nucleotide triphosphate hydrolases"/>
    <property type="match status" value="1"/>
</dbReference>
<protein>
    <submittedName>
        <fullName evidence="1">Uncharacterized protein</fullName>
    </submittedName>
</protein>
<dbReference type="PANTHER" id="PTHR43883">
    <property type="entry name" value="SLR0207 PROTEIN"/>
    <property type="match status" value="1"/>
</dbReference>
<reference evidence="1 2" key="1">
    <citation type="submission" date="2019-09" db="EMBL/GenBank/DDBJ databases">
        <authorList>
            <person name="Cremers G."/>
        </authorList>
    </citation>
    <scope>NUCLEOTIDE SEQUENCE [LARGE SCALE GENOMIC DNA]</scope>
    <source>
        <strain evidence="1">4A</strain>
    </source>
</reference>
<dbReference type="OrthoDB" id="9810277at2"/>
<dbReference type="SUPFAM" id="SSF52540">
    <property type="entry name" value="P-loop containing nucleoside triphosphate hydrolases"/>
    <property type="match status" value="1"/>
</dbReference>
<dbReference type="AlphaFoldDB" id="A0A5E6M596"/>
<dbReference type="Proteomes" id="UP000334923">
    <property type="component" value="Unassembled WGS sequence"/>
</dbReference>
<dbReference type="InterPro" id="IPR052732">
    <property type="entry name" value="Cell-binding_unc_protein"/>
</dbReference>
<dbReference type="InterPro" id="IPR027417">
    <property type="entry name" value="P-loop_NTPase"/>
</dbReference>
<gene>
    <name evidence="1" type="ORF">MAMT_00118</name>
</gene>